<dbReference type="InterPro" id="IPR036388">
    <property type="entry name" value="WH-like_DNA-bd_sf"/>
</dbReference>
<organism evidence="8 9">
    <name type="scientific">Actinacidiphila polyblastidii</name>
    <dbReference type="NCBI Taxonomy" id="3110430"/>
    <lineage>
        <taxon>Bacteria</taxon>
        <taxon>Bacillati</taxon>
        <taxon>Actinomycetota</taxon>
        <taxon>Actinomycetes</taxon>
        <taxon>Kitasatosporales</taxon>
        <taxon>Streptomycetaceae</taxon>
        <taxon>Actinacidiphila</taxon>
    </lineage>
</organism>
<dbReference type="NCBIfam" id="TIGR02937">
    <property type="entry name" value="sigma70-ECF"/>
    <property type="match status" value="1"/>
</dbReference>
<dbReference type="Proteomes" id="UP001344658">
    <property type="component" value="Unassembled WGS sequence"/>
</dbReference>
<keyword evidence="4" id="KW-0238">DNA-binding</keyword>
<name>A0ABU7PFA7_9ACTN</name>
<comment type="caution">
    <text evidence="8">The sequence shown here is derived from an EMBL/GenBank/DDBJ whole genome shotgun (WGS) entry which is preliminary data.</text>
</comment>
<dbReference type="InterPro" id="IPR007627">
    <property type="entry name" value="RNA_pol_sigma70_r2"/>
</dbReference>
<evidence type="ECO:0000256" key="4">
    <source>
        <dbReference type="ARBA" id="ARBA00023125"/>
    </source>
</evidence>
<keyword evidence="2" id="KW-0805">Transcription regulation</keyword>
<keyword evidence="3" id="KW-0731">Sigma factor</keyword>
<evidence type="ECO:0000256" key="2">
    <source>
        <dbReference type="ARBA" id="ARBA00023015"/>
    </source>
</evidence>
<dbReference type="InterPro" id="IPR007630">
    <property type="entry name" value="RNA_pol_sigma70_r4"/>
</dbReference>
<dbReference type="PANTHER" id="PTHR43133:SF52">
    <property type="entry name" value="ECF RNA POLYMERASE SIGMA FACTOR SIGL"/>
    <property type="match status" value="1"/>
</dbReference>
<dbReference type="Pfam" id="PF04545">
    <property type="entry name" value="Sigma70_r4"/>
    <property type="match status" value="1"/>
</dbReference>
<keyword evidence="9" id="KW-1185">Reference proteome</keyword>
<keyword evidence="5" id="KW-0804">Transcription</keyword>
<proteinExistence type="inferred from homology"/>
<dbReference type="SUPFAM" id="SSF88659">
    <property type="entry name" value="Sigma3 and sigma4 domains of RNA polymerase sigma factors"/>
    <property type="match status" value="1"/>
</dbReference>
<dbReference type="InterPro" id="IPR014284">
    <property type="entry name" value="RNA_pol_sigma-70_dom"/>
</dbReference>
<dbReference type="InterPro" id="IPR039425">
    <property type="entry name" value="RNA_pol_sigma-70-like"/>
</dbReference>
<evidence type="ECO:0000259" key="6">
    <source>
        <dbReference type="Pfam" id="PF04542"/>
    </source>
</evidence>
<dbReference type="Gene3D" id="1.10.10.10">
    <property type="entry name" value="Winged helix-like DNA-binding domain superfamily/Winged helix DNA-binding domain"/>
    <property type="match status" value="1"/>
</dbReference>
<evidence type="ECO:0000256" key="5">
    <source>
        <dbReference type="ARBA" id="ARBA00023163"/>
    </source>
</evidence>
<feature type="domain" description="RNA polymerase sigma-70 region 4" evidence="7">
    <location>
        <begin position="117"/>
        <end position="166"/>
    </location>
</feature>
<dbReference type="SUPFAM" id="SSF88946">
    <property type="entry name" value="Sigma2 domain of RNA polymerase sigma factors"/>
    <property type="match status" value="1"/>
</dbReference>
<evidence type="ECO:0000259" key="7">
    <source>
        <dbReference type="Pfam" id="PF04545"/>
    </source>
</evidence>
<evidence type="ECO:0000313" key="9">
    <source>
        <dbReference type="Proteomes" id="UP001344658"/>
    </source>
</evidence>
<accession>A0ABU7PFA7</accession>
<gene>
    <name evidence="8" type="ORF">V2S66_21300</name>
</gene>
<sequence length="172" mass="19160">MGSNGSGTPAERAVRHAYDAYGDALYAYVLRLVGGDRFKAEDVVQETMLRFWQKGLLLEDEAVRPWLFKVAHRVVIDAHRRTLVRPTEVHTEPAQDALGCEDDGIRRTMDALVLAEALSTLSASHRRVVVQVYLMGDTGLEAARDLNIPLGTVKSRSHYALRMLREAMVEAA</sequence>
<dbReference type="InterPro" id="IPR013324">
    <property type="entry name" value="RNA_pol_sigma_r3/r4-like"/>
</dbReference>
<evidence type="ECO:0000256" key="3">
    <source>
        <dbReference type="ARBA" id="ARBA00023082"/>
    </source>
</evidence>
<reference evidence="8 9" key="1">
    <citation type="submission" date="2023-12" db="EMBL/GenBank/DDBJ databases">
        <title>Streptomyces sp. V4-01.</title>
        <authorList>
            <person name="Somphong A."/>
            <person name="Phongsopitanun W."/>
        </authorList>
    </citation>
    <scope>NUCLEOTIDE SEQUENCE [LARGE SCALE GENOMIC DNA]</scope>
    <source>
        <strain evidence="8 9">V4-01</strain>
    </source>
</reference>
<dbReference type="Pfam" id="PF04542">
    <property type="entry name" value="Sigma70_r2"/>
    <property type="match status" value="1"/>
</dbReference>
<dbReference type="RefSeq" id="WP_330797499.1">
    <property type="nucleotide sequence ID" value="NZ_JAZEWV010000018.1"/>
</dbReference>
<evidence type="ECO:0000313" key="8">
    <source>
        <dbReference type="EMBL" id="MEE4544503.1"/>
    </source>
</evidence>
<protein>
    <submittedName>
        <fullName evidence="8">Sigma-70 family RNA polymerase sigma factor</fullName>
    </submittedName>
</protein>
<dbReference type="EMBL" id="JAZEWV010000018">
    <property type="protein sequence ID" value="MEE4544503.1"/>
    <property type="molecule type" value="Genomic_DNA"/>
</dbReference>
<dbReference type="PANTHER" id="PTHR43133">
    <property type="entry name" value="RNA POLYMERASE ECF-TYPE SIGMA FACTO"/>
    <property type="match status" value="1"/>
</dbReference>
<dbReference type="Gene3D" id="1.10.1740.10">
    <property type="match status" value="1"/>
</dbReference>
<dbReference type="InterPro" id="IPR013325">
    <property type="entry name" value="RNA_pol_sigma_r2"/>
</dbReference>
<feature type="domain" description="RNA polymerase sigma-70 region 2" evidence="6">
    <location>
        <begin position="18"/>
        <end position="81"/>
    </location>
</feature>
<evidence type="ECO:0000256" key="1">
    <source>
        <dbReference type="ARBA" id="ARBA00010641"/>
    </source>
</evidence>
<comment type="similarity">
    <text evidence="1">Belongs to the sigma-70 factor family. ECF subfamily.</text>
</comment>